<dbReference type="EMBL" id="PGUY01000020">
    <property type="protein sequence ID" value="PLT30587.1"/>
    <property type="molecule type" value="Genomic_DNA"/>
</dbReference>
<sequence>MSRQGGLAGFIISEFIGLWLCRLRREKSTGKTFKCTHAGDSFLILQSSLTKIKGYGIIKTVVFLIACFLKFLVFKNKEKGFGV</sequence>
<evidence type="ECO:0000313" key="2">
    <source>
        <dbReference type="EMBL" id="PLT30587.1"/>
    </source>
</evidence>
<protein>
    <submittedName>
        <fullName evidence="2">Uncharacterized protein</fullName>
    </submittedName>
</protein>
<gene>
    <name evidence="2" type="ORF">CUU66_07010</name>
</gene>
<dbReference type="Proteomes" id="UP000234748">
    <property type="component" value="Unassembled WGS sequence"/>
</dbReference>
<organism evidence="2 3">
    <name type="scientific">Peribacillus deserti</name>
    <dbReference type="NCBI Taxonomy" id="673318"/>
    <lineage>
        <taxon>Bacteria</taxon>
        <taxon>Bacillati</taxon>
        <taxon>Bacillota</taxon>
        <taxon>Bacilli</taxon>
        <taxon>Bacillales</taxon>
        <taxon>Bacillaceae</taxon>
        <taxon>Peribacillus</taxon>
    </lineage>
</organism>
<evidence type="ECO:0000313" key="3">
    <source>
        <dbReference type="Proteomes" id="UP000234748"/>
    </source>
</evidence>
<dbReference type="AlphaFoldDB" id="A0A2N5M8C0"/>
<reference evidence="2 3" key="1">
    <citation type="submission" date="2017-11" db="EMBL/GenBank/DDBJ databases">
        <title>Comparitive Functional Genomics of Dry Heat Resistant strains isolated from the Viking Spacecraft.</title>
        <authorList>
            <person name="Seuylemezian A."/>
            <person name="Cooper K."/>
            <person name="Vaishampayan P."/>
        </authorList>
    </citation>
    <scope>NUCLEOTIDE SEQUENCE [LARGE SCALE GENOMIC DNA]</scope>
    <source>
        <strain evidence="2 3">V1-29</strain>
    </source>
</reference>
<keyword evidence="1" id="KW-0812">Transmembrane</keyword>
<comment type="caution">
    <text evidence="2">The sequence shown here is derived from an EMBL/GenBank/DDBJ whole genome shotgun (WGS) entry which is preliminary data.</text>
</comment>
<proteinExistence type="predicted"/>
<evidence type="ECO:0000256" key="1">
    <source>
        <dbReference type="SAM" id="Phobius"/>
    </source>
</evidence>
<accession>A0A2N5M8C0</accession>
<keyword evidence="3" id="KW-1185">Reference proteome</keyword>
<feature type="transmembrane region" description="Helical" evidence="1">
    <location>
        <begin position="56"/>
        <end position="74"/>
    </location>
</feature>
<keyword evidence="1" id="KW-0472">Membrane</keyword>
<name>A0A2N5M8C0_9BACI</name>
<keyword evidence="1" id="KW-1133">Transmembrane helix</keyword>